<accession>A0ABQ3TR77</accession>
<feature type="domain" description="Periplasmic binding protein" evidence="5">
    <location>
        <begin position="45"/>
        <end position="299"/>
    </location>
</feature>
<protein>
    <recommendedName>
        <fullName evidence="5">Periplasmic binding protein domain-containing protein</fullName>
    </recommendedName>
</protein>
<keyword evidence="3 4" id="KW-0732">Signal</keyword>
<dbReference type="SUPFAM" id="SSF53822">
    <property type="entry name" value="Periplasmic binding protein-like I"/>
    <property type="match status" value="1"/>
</dbReference>
<dbReference type="InterPro" id="IPR025997">
    <property type="entry name" value="SBP_2_dom"/>
</dbReference>
<evidence type="ECO:0000256" key="2">
    <source>
        <dbReference type="ARBA" id="ARBA00007639"/>
    </source>
</evidence>
<proteinExistence type="inferred from homology"/>
<evidence type="ECO:0000256" key="4">
    <source>
        <dbReference type="SAM" id="SignalP"/>
    </source>
</evidence>
<gene>
    <name evidence="6" type="ORF">TPA0910_02720</name>
</gene>
<comment type="caution">
    <text evidence="6">The sequence shown here is derived from an EMBL/GenBank/DDBJ whole genome shotgun (WGS) entry which is preliminary data.</text>
</comment>
<name>A0ABQ3TR77_STRHY</name>
<dbReference type="Gene3D" id="3.40.50.2300">
    <property type="match status" value="2"/>
</dbReference>
<evidence type="ECO:0000256" key="1">
    <source>
        <dbReference type="ARBA" id="ARBA00004196"/>
    </source>
</evidence>
<evidence type="ECO:0000313" key="6">
    <source>
        <dbReference type="EMBL" id="GHJ25839.1"/>
    </source>
</evidence>
<dbReference type="EMBL" id="BNEK01000002">
    <property type="protein sequence ID" value="GHJ25839.1"/>
    <property type="molecule type" value="Genomic_DNA"/>
</dbReference>
<reference evidence="6" key="1">
    <citation type="submission" date="2024-05" db="EMBL/GenBank/DDBJ databases">
        <title>Whole genome shotgun sequence of Streptomyces hygroscopicus NBRC 113678.</title>
        <authorList>
            <person name="Komaki H."/>
            <person name="Tamura T."/>
        </authorList>
    </citation>
    <scope>NUCLEOTIDE SEQUENCE</scope>
    <source>
        <strain evidence="6">N11-34</strain>
    </source>
</reference>
<dbReference type="InterPro" id="IPR028082">
    <property type="entry name" value="Peripla_BP_I"/>
</dbReference>
<feature type="signal peptide" evidence="4">
    <location>
        <begin position="1"/>
        <end position="24"/>
    </location>
</feature>
<sequence>MKKSVPISAAMATILLFLSGCASGAQTALPGSANIQFRAKHPVTIGYSVFDLQDPYFQTYAAGIKEEAARRHVRAIIADAKSSQLEQVSNSASLISRRISALIVSPVQPAALPATINQAHRQKIPVIIGDVGAQGDYDAYILSDNRDGGKQAAEYMRRAFSGRPGQHKIGIVDLAPGVVVGKERSEGFKEELARDPHFRVVASLPGQTVDTAYKATQDMLSAHPDLDGIYAMNSNNVQGAARAIQASGKGKDFKLVGFNGDPVEMNLIREGTETATVAQDPYAQGKLAVETALRLLKGKSPRYDEPATKTLRVPIRVVDSTNLDAYLRSRQHSK</sequence>
<evidence type="ECO:0000256" key="3">
    <source>
        <dbReference type="ARBA" id="ARBA00022729"/>
    </source>
</evidence>
<dbReference type="RefSeq" id="WP_236255700.1">
    <property type="nucleotide sequence ID" value="NZ_BNEK01000002.1"/>
</dbReference>
<dbReference type="PROSITE" id="PS51257">
    <property type="entry name" value="PROKAR_LIPOPROTEIN"/>
    <property type="match status" value="1"/>
</dbReference>
<comment type="similarity">
    <text evidence="2">Belongs to the bacterial solute-binding protein 2 family.</text>
</comment>
<organism evidence="6 7">
    <name type="scientific">Streptomyces hygroscopicus</name>
    <dbReference type="NCBI Taxonomy" id="1912"/>
    <lineage>
        <taxon>Bacteria</taxon>
        <taxon>Bacillati</taxon>
        <taxon>Actinomycetota</taxon>
        <taxon>Actinomycetes</taxon>
        <taxon>Kitasatosporales</taxon>
        <taxon>Streptomycetaceae</taxon>
        <taxon>Streptomyces</taxon>
        <taxon>Streptomyces violaceusniger group</taxon>
    </lineage>
</organism>
<dbReference type="PANTHER" id="PTHR46847">
    <property type="entry name" value="D-ALLOSE-BINDING PERIPLASMIC PROTEIN-RELATED"/>
    <property type="match status" value="1"/>
</dbReference>
<evidence type="ECO:0000313" key="7">
    <source>
        <dbReference type="Proteomes" id="UP001054854"/>
    </source>
</evidence>
<feature type="chain" id="PRO_5047164410" description="Periplasmic binding protein domain-containing protein" evidence="4">
    <location>
        <begin position="25"/>
        <end position="334"/>
    </location>
</feature>
<dbReference type="PANTHER" id="PTHR46847:SF1">
    <property type="entry name" value="D-ALLOSE-BINDING PERIPLASMIC PROTEIN-RELATED"/>
    <property type="match status" value="1"/>
</dbReference>
<keyword evidence="7" id="KW-1185">Reference proteome</keyword>
<dbReference type="Pfam" id="PF13407">
    <property type="entry name" value="Peripla_BP_4"/>
    <property type="match status" value="1"/>
</dbReference>
<dbReference type="Proteomes" id="UP001054854">
    <property type="component" value="Unassembled WGS sequence"/>
</dbReference>
<evidence type="ECO:0000259" key="5">
    <source>
        <dbReference type="Pfam" id="PF13407"/>
    </source>
</evidence>
<comment type="subcellular location">
    <subcellularLocation>
        <location evidence="1">Cell envelope</location>
    </subcellularLocation>
</comment>